<evidence type="ECO:0000313" key="2">
    <source>
        <dbReference type="EMBL" id="MCT7947359.1"/>
    </source>
</evidence>
<keyword evidence="3" id="KW-1185">Reference proteome</keyword>
<dbReference type="EMBL" id="JAMTCC010000039">
    <property type="protein sequence ID" value="MCT7947359.1"/>
    <property type="molecule type" value="Genomic_DNA"/>
</dbReference>
<evidence type="ECO:0000256" key="1">
    <source>
        <dbReference type="SAM" id="SignalP"/>
    </source>
</evidence>
<dbReference type="AlphaFoldDB" id="A0A9X3B1P1"/>
<dbReference type="Pfam" id="PF08238">
    <property type="entry name" value="Sel1"/>
    <property type="match status" value="3"/>
</dbReference>
<comment type="caution">
    <text evidence="2">The sequence shown here is derived from an EMBL/GenBank/DDBJ whole genome shotgun (WGS) entry which is preliminary data.</text>
</comment>
<accession>A0A9X3B1P1</accession>
<dbReference type="RefSeq" id="WP_261273624.1">
    <property type="nucleotide sequence ID" value="NZ_JAMTCC010000039.1"/>
</dbReference>
<feature type="signal peptide" evidence="1">
    <location>
        <begin position="1"/>
        <end position="21"/>
    </location>
</feature>
<dbReference type="InterPro" id="IPR050767">
    <property type="entry name" value="Sel1_AlgK"/>
</dbReference>
<dbReference type="SMART" id="SM00671">
    <property type="entry name" value="SEL1"/>
    <property type="match status" value="2"/>
</dbReference>
<reference evidence="2" key="1">
    <citation type="journal article" date="2023" name="Int. J. Syst. Evol. Microbiol.">
        <title>&lt;i&gt;Shewanella septentrionalis&lt;/i&gt; sp. nov. and &lt;i&gt;Shewanella holmiensis&lt;/i&gt; sp. nov., isolated from Baltic Sea water and sediments.</title>
        <authorList>
            <person name="Martin-Rodriguez A.J."/>
            <person name="Thorell K."/>
            <person name="Joffre E."/>
            <person name="Jensie-Markopoulos S."/>
            <person name="Moore E.R.B."/>
            <person name="Sjoling A."/>
        </authorList>
    </citation>
    <scope>NUCLEOTIDE SEQUENCE</scope>
    <source>
        <strain evidence="2">SP1W3</strain>
    </source>
</reference>
<name>A0A9X3B1P1_9GAMM</name>
<dbReference type="PANTHER" id="PTHR11102:SF160">
    <property type="entry name" value="ERAD-ASSOCIATED E3 UBIQUITIN-PROTEIN LIGASE COMPONENT HRD3"/>
    <property type="match status" value="1"/>
</dbReference>
<keyword evidence="1" id="KW-0732">Signal</keyword>
<dbReference type="PANTHER" id="PTHR11102">
    <property type="entry name" value="SEL-1-LIKE PROTEIN"/>
    <property type="match status" value="1"/>
</dbReference>
<evidence type="ECO:0008006" key="4">
    <source>
        <dbReference type="Google" id="ProtNLM"/>
    </source>
</evidence>
<dbReference type="InterPro" id="IPR006597">
    <property type="entry name" value="Sel1-like"/>
</dbReference>
<proteinExistence type="predicted"/>
<dbReference type="Proteomes" id="UP001155604">
    <property type="component" value="Unassembled WGS sequence"/>
</dbReference>
<organism evidence="2 3">
    <name type="scientific">Shewanella septentrionalis</name>
    <dbReference type="NCBI Taxonomy" id="2952223"/>
    <lineage>
        <taxon>Bacteria</taxon>
        <taxon>Pseudomonadati</taxon>
        <taxon>Pseudomonadota</taxon>
        <taxon>Gammaproteobacteria</taxon>
        <taxon>Alteromonadales</taxon>
        <taxon>Shewanellaceae</taxon>
        <taxon>Shewanella</taxon>
    </lineage>
</organism>
<sequence>MKIFTIATLLLLLTLSFAATAEKSTLEQLFEQQQYDAFLQQAQQQAAENNAEALFLLGKAYHLGRGVPQDNATASQYYEQARALGSARASHNLGSMALDNDRKMLAIPLLEEALARGLKLPTLYNLGRAHSPADPISRFYLTKAIAAAQQAGSYFGQAFELQPDNLYLDNASREYLRAYLIAMQSVGSERESLDLPQLRQQAIKWLELGMAADNGTAWTNYGALLLNENDYSGAKAAFLQGAKRQVAIANYHLGSMEERGLGAEADKVQALAYYEKAALAGMEQAKAPAYELLKSQLEYEDDLTKLEQGIARFNALKQQDQYVPISLDSVINRLAWGTFLAQQRQQTISLPTAAKTQLSLQACGLGYNQLHGSTYNIGENSHWRMAAYLTLADKIALPLEGRVDEHGCASLTIAMTDQLYRLLQQGAVFGLRFPNYTLPLALSQQENILQLTLMPVETPLPVN</sequence>
<gene>
    <name evidence="2" type="ORF">NE536_18585</name>
</gene>
<dbReference type="InterPro" id="IPR011990">
    <property type="entry name" value="TPR-like_helical_dom_sf"/>
</dbReference>
<dbReference type="Gene3D" id="1.25.40.10">
    <property type="entry name" value="Tetratricopeptide repeat domain"/>
    <property type="match status" value="2"/>
</dbReference>
<feature type="chain" id="PRO_5040811658" description="Sel1 repeat family protein" evidence="1">
    <location>
        <begin position="22"/>
        <end position="463"/>
    </location>
</feature>
<evidence type="ECO:0000313" key="3">
    <source>
        <dbReference type="Proteomes" id="UP001155604"/>
    </source>
</evidence>
<dbReference type="SUPFAM" id="SSF81901">
    <property type="entry name" value="HCP-like"/>
    <property type="match status" value="2"/>
</dbReference>
<protein>
    <recommendedName>
        <fullName evidence="4">Sel1 repeat family protein</fullName>
    </recommendedName>
</protein>